<dbReference type="PANTHER" id="PTHR42776">
    <property type="entry name" value="SERINE PEPTIDASE S9 FAMILY MEMBER"/>
    <property type="match status" value="1"/>
</dbReference>
<evidence type="ECO:0000256" key="1">
    <source>
        <dbReference type="ARBA" id="ARBA00022801"/>
    </source>
</evidence>
<dbReference type="Proteomes" id="UP001523369">
    <property type="component" value="Unassembled WGS sequence"/>
</dbReference>
<evidence type="ECO:0000313" key="5">
    <source>
        <dbReference type="Proteomes" id="UP001523369"/>
    </source>
</evidence>
<organism evidence="4 5">
    <name type="scientific">Paractinoplanes aksuensis</name>
    <dbReference type="NCBI Taxonomy" id="2939490"/>
    <lineage>
        <taxon>Bacteria</taxon>
        <taxon>Bacillati</taxon>
        <taxon>Actinomycetota</taxon>
        <taxon>Actinomycetes</taxon>
        <taxon>Micromonosporales</taxon>
        <taxon>Micromonosporaceae</taxon>
        <taxon>Paractinoplanes</taxon>
    </lineage>
</organism>
<keyword evidence="5" id="KW-1185">Reference proteome</keyword>
<dbReference type="InterPro" id="IPR029058">
    <property type="entry name" value="AB_hydrolase_fold"/>
</dbReference>
<evidence type="ECO:0000259" key="3">
    <source>
        <dbReference type="Pfam" id="PF00326"/>
    </source>
</evidence>
<dbReference type="InterPro" id="IPR011042">
    <property type="entry name" value="6-blade_b-propeller_TolB-like"/>
</dbReference>
<gene>
    <name evidence="4" type="ORF">M1L60_40110</name>
</gene>
<dbReference type="Pfam" id="PF07676">
    <property type="entry name" value="PD40"/>
    <property type="match status" value="1"/>
</dbReference>
<dbReference type="SUPFAM" id="SSF53474">
    <property type="entry name" value="alpha/beta-Hydrolases"/>
    <property type="match status" value="1"/>
</dbReference>
<dbReference type="EMBL" id="JAMYJR010000051">
    <property type="protein sequence ID" value="MCO8276803.1"/>
    <property type="molecule type" value="Genomic_DNA"/>
</dbReference>
<reference evidence="4 5" key="1">
    <citation type="submission" date="2022-06" db="EMBL/GenBank/DDBJ databases">
        <title>New Species of the Genus Actinoplanes, ActinopZanes ferrugineus.</title>
        <authorList>
            <person name="Ding P."/>
        </authorList>
    </citation>
    <scope>NUCLEOTIDE SEQUENCE [LARGE SCALE GENOMIC DNA]</scope>
    <source>
        <strain evidence="4 5">TRM88003</strain>
    </source>
</reference>
<feature type="domain" description="Peptidase S9 prolyl oligopeptidase catalytic" evidence="3">
    <location>
        <begin position="429"/>
        <end position="627"/>
    </location>
</feature>
<accession>A0ABT1E141</accession>
<dbReference type="PANTHER" id="PTHR42776:SF4">
    <property type="entry name" value="ACYLAMINO-ACID-RELEASING ENZYME"/>
    <property type="match status" value="1"/>
</dbReference>
<comment type="caution">
    <text evidence="4">The sequence shown here is derived from an EMBL/GenBank/DDBJ whole genome shotgun (WGS) entry which is preliminary data.</text>
</comment>
<dbReference type="SUPFAM" id="SSF82171">
    <property type="entry name" value="DPP6 N-terminal domain-like"/>
    <property type="match status" value="1"/>
</dbReference>
<dbReference type="InterPro" id="IPR011659">
    <property type="entry name" value="WD40"/>
</dbReference>
<dbReference type="Gene3D" id="2.120.10.30">
    <property type="entry name" value="TolB, C-terminal domain"/>
    <property type="match status" value="2"/>
</dbReference>
<keyword evidence="1" id="KW-0378">Hydrolase</keyword>
<protein>
    <submittedName>
        <fullName evidence="4">Prolyl oligopeptidase family serine peptidase</fullName>
    </submittedName>
</protein>
<proteinExistence type="predicted"/>
<sequence>MSVDAFHDLDSYVRLPRVAGLWLSPDGRRLVVGVGTLVRTALWQVDPDGERPARQLTYREQSVACAGFTPSGDLLFTSSGVLWRQPEAGGEAYEIAKLPGGIHGVRVSAAGTIVAGSAVLPSGDDSLGERRRAAGVSAILHESFPVRYWDHDLGPERPRLMAGSLDDAVLRDLTGHVGHALDNQGDWEITPDGRGVVTAWERAEPGGAQRSVIVVIDVATGERRVLADEAGQDCTAPRVSPDGARVAFLVRRWATPDDPGHIWVASVPLTGGPVESLTRGWEHWPHSPRWTPDGTALIVAADDNGRSPLWRVDATTGKVTRITHDDAAYTVPRVSPDGRFVYALRSTIAEPPHPVRVSLISQQVRPLPGPAAAVDVPGRLTEVTARAADGSPLRAWLALPTGAETLAPLVLWVHGGPLASWNTWKWNSNPWPAVARGYAVLMPDPALSTGYGLDFLRRGWGAWGDTPYTDLMAITDAALGLPEVDSSRTAAVGSSFGGYMANWIAGHTTRFDAIVSSASMWALDQMMATTDFPYYWLRELTPERLEANSPHRAADAITTPMLVMHGDEDYRVPIGEALRLWRDLQSRATDDRHKFLYFPDDGHIVAKPGHLALWHATMLAFLDHHVRGEPWQPPPLLG</sequence>
<evidence type="ECO:0000256" key="2">
    <source>
        <dbReference type="ARBA" id="ARBA00022825"/>
    </source>
</evidence>
<dbReference type="Gene3D" id="3.40.50.1820">
    <property type="entry name" value="alpha/beta hydrolase"/>
    <property type="match status" value="1"/>
</dbReference>
<name>A0ABT1E141_9ACTN</name>
<keyword evidence="2" id="KW-0645">Protease</keyword>
<dbReference type="RefSeq" id="WP_253242828.1">
    <property type="nucleotide sequence ID" value="NZ_JAMYJR010000051.1"/>
</dbReference>
<dbReference type="InterPro" id="IPR001375">
    <property type="entry name" value="Peptidase_S9_cat"/>
</dbReference>
<evidence type="ECO:0000313" key="4">
    <source>
        <dbReference type="EMBL" id="MCO8276803.1"/>
    </source>
</evidence>
<dbReference type="Pfam" id="PF00326">
    <property type="entry name" value="Peptidase_S9"/>
    <property type="match status" value="1"/>
</dbReference>
<keyword evidence="2" id="KW-0720">Serine protease</keyword>